<dbReference type="InterPro" id="IPR001387">
    <property type="entry name" value="Cro/C1-type_HTH"/>
</dbReference>
<dbReference type="PANTHER" id="PTHR34475:SF1">
    <property type="entry name" value="CYTOSKELETON PROTEIN RODZ"/>
    <property type="match status" value="1"/>
</dbReference>
<dbReference type="Pfam" id="PF13413">
    <property type="entry name" value="HTH_25"/>
    <property type="match status" value="1"/>
</dbReference>
<evidence type="ECO:0000313" key="3">
    <source>
        <dbReference type="EMBL" id="MBC3886024.1"/>
    </source>
</evidence>
<gene>
    <name evidence="3" type="ORF">H8K27_12860</name>
</gene>
<feature type="domain" description="HTH cro/C1-type" evidence="2">
    <location>
        <begin position="33"/>
        <end position="65"/>
    </location>
</feature>
<dbReference type="CDD" id="cd00093">
    <property type="entry name" value="HTH_XRE"/>
    <property type="match status" value="1"/>
</dbReference>
<organism evidence="3 4">
    <name type="scientific">Undibacterium griseum</name>
    <dbReference type="NCBI Taxonomy" id="2762295"/>
    <lineage>
        <taxon>Bacteria</taxon>
        <taxon>Pseudomonadati</taxon>
        <taxon>Pseudomonadota</taxon>
        <taxon>Betaproteobacteria</taxon>
        <taxon>Burkholderiales</taxon>
        <taxon>Oxalobacteraceae</taxon>
        <taxon>Undibacterium</taxon>
    </lineage>
</organism>
<comment type="caution">
    <text evidence="3">The sequence shown here is derived from an EMBL/GenBank/DDBJ whole genome shotgun (WGS) entry which is preliminary data.</text>
</comment>
<reference evidence="3 4" key="1">
    <citation type="submission" date="2020-08" db="EMBL/GenBank/DDBJ databases">
        <title>Novel species isolated from subtropical streams in China.</title>
        <authorList>
            <person name="Lu H."/>
        </authorList>
    </citation>
    <scope>NUCLEOTIDE SEQUENCE [LARGE SCALE GENOMIC DNA]</scope>
    <source>
        <strain evidence="3 4">FT31W</strain>
    </source>
</reference>
<accession>A0ABR6YQ49</accession>
<evidence type="ECO:0000256" key="1">
    <source>
        <dbReference type="SAM" id="Phobius"/>
    </source>
</evidence>
<keyword evidence="4" id="KW-1185">Reference proteome</keyword>
<evidence type="ECO:0000313" key="4">
    <source>
        <dbReference type="Proteomes" id="UP000613113"/>
    </source>
</evidence>
<dbReference type="SUPFAM" id="SSF47413">
    <property type="entry name" value="lambda repressor-like DNA-binding domains"/>
    <property type="match status" value="1"/>
</dbReference>
<keyword evidence="1" id="KW-1133">Transmembrane helix</keyword>
<dbReference type="InterPro" id="IPR010982">
    <property type="entry name" value="Lambda_DNA-bd_dom_sf"/>
</dbReference>
<keyword evidence="1" id="KW-0472">Membrane</keyword>
<dbReference type="InterPro" id="IPR050400">
    <property type="entry name" value="Bact_Cytoskel_RodZ"/>
</dbReference>
<dbReference type="PROSITE" id="PS50943">
    <property type="entry name" value="HTH_CROC1"/>
    <property type="match status" value="1"/>
</dbReference>
<evidence type="ECO:0000259" key="2">
    <source>
        <dbReference type="PROSITE" id="PS50943"/>
    </source>
</evidence>
<dbReference type="SMART" id="SM00530">
    <property type="entry name" value="HTH_XRE"/>
    <property type="match status" value="1"/>
</dbReference>
<dbReference type="Proteomes" id="UP000613113">
    <property type="component" value="Unassembled WGS sequence"/>
</dbReference>
<feature type="transmembrane region" description="Helical" evidence="1">
    <location>
        <begin position="136"/>
        <end position="156"/>
    </location>
</feature>
<keyword evidence="1" id="KW-0812">Transmembrane</keyword>
<dbReference type="Pfam" id="PF13464">
    <property type="entry name" value="RodZ_C"/>
    <property type="match status" value="1"/>
</dbReference>
<dbReference type="EMBL" id="JACOGC010000005">
    <property type="protein sequence ID" value="MBC3886024.1"/>
    <property type="molecule type" value="Genomic_DNA"/>
</dbReference>
<sequence length="333" mass="35173">MSDAGLKQLSDAVPDESGGKPVLSVVQTAGAQLAAARVQAGMSVEQVAEHLKLSVRQIAALESNEFERLPKLVIVRGFVRSYAKLLKLDPSSVIASLPAENNVQALDDGLRPTLATPFQESRTSFLGRSENNNRKYLIASACLALAAVLFVVVQHIEQAGYLKYLTQASQTQTVAADSSNDVRNPGSDVMATPSSLPVVESSALPLPQVQSASLTAPQVEPVIPEPAAISKTSTEISSGADSNTPVLQTSVSGAGNQLKLVFHQDSWVQVKKESGAVLTSHLAKAGTEEFFDLKDGPLQARLGNARGVSAWVRGNSMEIVPPKDSNVVNLSVK</sequence>
<proteinExistence type="predicted"/>
<dbReference type="Gene3D" id="1.10.260.40">
    <property type="entry name" value="lambda repressor-like DNA-binding domains"/>
    <property type="match status" value="1"/>
</dbReference>
<dbReference type="InterPro" id="IPR025194">
    <property type="entry name" value="RodZ-like_C"/>
</dbReference>
<name>A0ABR6YQ49_9BURK</name>
<dbReference type="PANTHER" id="PTHR34475">
    <property type="match status" value="1"/>
</dbReference>
<protein>
    <submittedName>
        <fullName evidence="3">Helix-turn-helix domain-containing protein</fullName>
    </submittedName>
</protein>
<dbReference type="RefSeq" id="WP_186863584.1">
    <property type="nucleotide sequence ID" value="NZ_JACOGC010000005.1"/>
</dbReference>